<dbReference type="PANTHER" id="PTHR12848:SF16">
    <property type="entry name" value="REGULATORY-ASSOCIATED PROTEIN OF MTOR"/>
    <property type="match status" value="1"/>
</dbReference>
<dbReference type="GO" id="GO:0010506">
    <property type="term" value="P:regulation of autophagy"/>
    <property type="evidence" value="ECO:0007669"/>
    <property type="project" value="TreeGrafter"/>
</dbReference>
<dbReference type="WBParaSite" id="Hba_08231">
    <property type="protein sequence ID" value="Hba_08231"/>
    <property type="gene ID" value="Hba_08231"/>
</dbReference>
<dbReference type="InterPro" id="IPR004083">
    <property type="entry name" value="Raptor"/>
</dbReference>
<evidence type="ECO:0000313" key="2">
    <source>
        <dbReference type="WBParaSite" id="Hba_08231"/>
    </source>
</evidence>
<dbReference type="InterPro" id="IPR001680">
    <property type="entry name" value="WD40_rpt"/>
</dbReference>
<organism evidence="1 2">
    <name type="scientific">Heterorhabditis bacteriophora</name>
    <name type="common">Entomopathogenic nematode worm</name>
    <dbReference type="NCBI Taxonomy" id="37862"/>
    <lineage>
        <taxon>Eukaryota</taxon>
        <taxon>Metazoa</taxon>
        <taxon>Ecdysozoa</taxon>
        <taxon>Nematoda</taxon>
        <taxon>Chromadorea</taxon>
        <taxon>Rhabditida</taxon>
        <taxon>Rhabditina</taxon>
        <taxon>Rhabditomorpha</taxon>
        <taxon>Strongyloidea</taxon>
        <taxon>Heterorhabditidae</taxon>
        <taxon>Heterorhabditis</taxon>
    </lineage>
</organism>
<dbReference type="GO" id="GO:0005737">
    <property type="term" value="C:cytoplasm"/>
    <property type="evidence" value="ECO:0007669"/>
    <property type="project" value="TreeGrafter"/>
</dbReference>
<dbReference type="AlphaFoldDB" id="A0A1I7WSS1"/>
<dbReference type="PANTHER" id="PTHR12848">
    <property type="entry name" value="REGULATORY-ASSOCIATED PROTEIN OF MTOR"/>
    <property type="match status" value="1"/>
</dbReference>
<dbReference type="GO" id="GO:0038202">
    <property type="term" value="P:TORC1 signaling"/>
    <property type="evidence" value="ECO:0007669"/>
    <property type="project" value="TreeGrafter"/>
</dbReference>
<dbReference type="GO" id="GO:0071230">
    <property type="term" value="P:cellular response to amino acid stimulus"/>
    <property type="evidence" value="ECO:0007669"/>
    <property type="project" value="TreeGrafter"/>
</dbReference>
<dbReference type="SMART" id="SM00320">
    <property type="entry name" value="WD40"/>
    <property type="match status" value="4"/>
</dbReference>
<dbReference type="InterPro" id="IPR015943">
    <property type="entry name" value="WD40/YVTN_repeat-like_dom_sf"/>
</dbReference>
<dbReference type="Gene3D" id="2.130.10.10">
    <property type="entry name" value="YVTN repeat-like/Quinoprotein amine dehydrogenase"/>
    <property type="match status" value="1"/>
</dbReference>
<protein>
    <submittedName>
        <fullName evidence="2">WD_REPEATS_REGION domain-containing protein</fullName>
    </submittedName>
</protein>
<dbReference type="InterPro" id="IPR036322">
    <property type="entry name" value="WD40_repeat_dom_sf"/>
</dbReference>
<sequence>MIKTARGQFTKTNKDGTEIVPAAISTTEAMLSSEFVPWCSRIFVEPILDLIQREDSVDDFTDRVLTLVNPTDWASFVEEGQRQQADVEFDNLRIKLVAARVPRQAVSLCFSLLRKCIYSTDGDYVNITRYEKSENQLVRRFACNGGNPFTTDKTCSLIVINELSREMLMCGSSTGVIRIWDPSFNIHSHDIEDESHMVTASHPLCDQTRLSTDGRNSTLYDWSQGTGRLICGGNVRVVRIWDAHYERTVQDISIVKKGAATALSGELDTHHLVAIGFRDGSIHVHDTRLPMKESTIMSLHEQSQRIVGVAIRSDGNNRAILAAGSEDGCICVWEPRMYKEPIVDLSLSKESWPQDEMRDFIVHANAQIFGCWMASSQLRVFDISGRSLSSIRQNDFDRGRPLANMSAVAMHKMRCMIAIGSEDGCINVYGQPKTIL</sequence>
<dbReference type="GO" id="GO:0030307">
    <property type="term" value="P:positive regulation of cell growth"/>
    <property type="evidence" value="ECO:0007669"/>
    <property type="project" value="TreeGrafter"/>
</dbReference>
<dbReference type="Proteomes" id="UP000095283">
    <property type="component" value="Unplaced"/>
</dbReference>
<proteinExistence type="predicted"/>
<accession>A0A1I7WSS1</accession>
<name>A0A1I7WSS1_HETBA</name>
<dbReference type="GO" id="GO:0009267">
    <property type="term" value="P:cellular response to starvation"/>
    <property type="evidence" value="ECO:0007669"/>
    <property type="project" value="TreeGrafter"/>
</dbReference>
<dbReference type="GO" id="GO:0031931">
    <property type="term" value="C:TORC1 complex"/>
    <property type="evidence" value="ECO:0007669"/>
    <property type="project" value="InterPro"/>
</dbReference>
<evidence type="ECO:0000313" key="1">
    <source>
        <dbReference type="Proteomes" id="UP000095283"/>
    </source>
</evidence>
<dbReference type="Pfam" id="PF00400">
    <property type="entry name" value="WD40"/>
    <property type="match status" value="1"/>
</dbReference>
<keyword evidence="1" id="KW-1185">Reference proteome</keyword>
<dbReference type="GO" id="GO:0030674">
    <property type="term" value="F:protein-macromolecule adaptor activity"/>
    <property type="evidence" value="ECO:0007669"/>
    <property type="project" value="TreeGrafter"/>
</dbReference>
<dbReference type="SUPFAM" id="SSF50978">
    <property type="entry name" value="WD40 repeat-like"/>
    <property type="match status" value="1"/>
</dbReference>
<reference evidence="2" key="1">
    <citation type="submission" date="2016-11" db="UniProtKB">
        <authorList>
            <consortium name="WormBaseParasite"/>
        </authorList>
    </citation>
    <scope>IDENTIFICATION</scope>
</reference>